<comment type="caution">
    <text evidence="13">The sequence shown here is derived from an EMBL/GenBank/DDBJ whole genome shotgun (WGS) entry which is preliminary data.</text>
</comment>
<evidence type="ECO:0000256" key="2">
    <source>
        <dbReference type="ARBA" id="ARBA00007853"/>
    </source>
</evidence>
<feature type="region of interest" description="Disordered" evidence="10">
    <location>
        <begin position="1"/>
        <end position="40"/>
    </location>
</feature>
<evidence type="ECO:0000256" key="7">
    <source>
        <dbReference type="ARBA" id="ARBA00023242"/>
    </source>
</evidence>
<feature type="domain" description="PB1" evidence="12">
    <location>
        <begin position="680"/>
        <end position="764"/>
    </location>
</feature>
<dbReference type="InterPro" id="IPR015300">
    <property type="entry name" value="DNA-bd_pseudobarrel_sf"/>
</dbReference>
<feature type="region of interest" description="Disordered" evidence="10">
    <location>
        <begin position="400"/>
        <end position="441"/>
    </location>
</feature>
<dbReference type="Pfam" id="PF06507">
    <property type="entry name" value="ARF_AD"/>
    <property type="match status" value="1"/>
</dbReference>
<keyword evidence="14" id="KW-1185">Reference proteome</keyword>
<comment type="subcellular location">
    <subcellularLocation>
        <location evidence="1 9">Nucleus</location>
    </subcellularLocation>
</comment>
<dbReference type="PROSITE" id="PS51745">
    <property type="entry name" value="PB1"/>
    <property type="match status" value="1"/>
</dbReference>
<gene>
    <name evidence="13" type="ORF">LSAT_V11C500232960</name>
</gene>
<dbReference type="CDD" id="cd10017">
    <property type="entry name" value="B3_DNA"/>
    <property type="match status" value="1"/>
</dbReference>
<name>A0A9R1VLK0_LACSA</name>
<proteinExistence type="inferred from homology"/>
<dbReference type="Pfam" id="PF02362">
    <property type="entry name" value="B3"/>
    <property type="match status" value="1"/>
</dbReference>
<dbReference type="GO" id="GO:0009734">
    <property type="term" value="P:auxin-activated signaling pathway"/>
    <property type="evidence" value="ECO:0007669"/>
    <property type="project" value="UniProtKB-KW"/>
</dbReference>
<evidence type="ECO:0000313" key="13">
    <source>
        <dbReference type="EMBL" id="KAJ0207273.1"/>
    </source>
</evidence>
<dbReference type="InterPro" id="IPR010525">
    <property type="entry name" value="ARF_dom"/>
</dbReference>
<feature type="region of interest" description="Disordered" evidence="10">
    <location>
        <begin position="769"/>
        <end position="798"/>
    </location>
</feature>
<dbReference type="AlphaFoldDB" id="A0A9R1VLK0"/>
<dbReference type="SUPFAM" id="SSF101936">
    <property type="entry name" value="DNA-binding pseudobarrel domain"/>
    <property type="match status" value="1"/>
</dbReference>
<evidence type="ECO:0000313" key="14">
    <source>
        <dbReference type="Proteomes" id="UP000235145"/>
    </source>
</evidence>
<dbReference type="EMBL" id="NBSK02000005">
    <property type="protein sequence ID" value="KAJ0207273.1"/>
    <property type="molecule type" value="Genomic_DNA"/>
</dbReference>
<organism evidence="13 14">
    <name type="scientific">Lactuca sativa</name>
    <name type="common">Garden lettuce</name>
    <dbReference type="NCBI Taxonomy" id="4236"/>
    <lineage>
        <taxon>Eukaryota</taxon>
        <taxon>Viridiplantae</taxon>
        <taxon>Streptophyta</taxon>
        <taxon>Embryophyta</taxon>
        <taxon>Tracheophyta</taxon>
        <taxon>Spermatophyta</taxon>
        <taxon>Magnoliopsida</taxon>
        <taxon>eudicotyledons</taxon>
        <taxon>Gunneridae</taxon>
        <taxon>Pentapetalae</taxon>
        <taxon>asterids</taxon>
        <taxon>campanulids</taxon>
        <taxon>Asterales</taxon>
        <taxon>Asteraceae</taxon>
        <taxon>Cichorioideae</taxon>
        <taxon>Cichorieae</taxon>
        <taxon>Lactucinae</taxon>
        <taxon>Lactuca</taxon>
    </lineage>
</organism>
<evidence type="ECO:0000256" key="8">
    <source>
        <dbReference type="ARBA" id="ARBA00023294"/>
    </source>
</evidence>
<evidence type="ECO:0000256" key="4">
    <source>
        <dbReference type="ARBA" id="ARBA00023015"/>
    </source>
</evidence>
<keyword evidence="4 9" id="KW-0805">Transcription regulation</keyword>
<comment type="similarity">
    <text evidence="2 9">Belongs to the ARF family.</text>
</comment>
<dbReference type="FunFam" id="2.40.330.10:FF:000001">
    <property type="entry name" value="Auxin response factor"/>
    <property type="match status" value="1"/>
</dbReference>
<dbReference type="Proteomes" id="UP000235145">
    <property type="component" value="Unassembled WGS sequence"/>
</dbReference>
<feature type="compositionally biased region" description="Polar residues" evidence="10">
    <location>
        <begin position="1"/>
        <end position="21"/>
    </location>
</feature>
<evidence type="ECO:0000259" key="12">
    <source>
        <dbReference type="PROSITE" id="PS51745"/>
    </source>
</evidence>
<keyword evidence="7 9" id="KW-0539">Nucleus</keyword>
<dbReference type="InterPro" id="IPR033389">
    <property type="entry name" value="AUX/IAA_dom"/>
</dbReference>
<evidence type="ECO:0000256" key="10">
    <source>
        <dbReference type="SAM" id="MobiDB-lite"/>
    </source>
</evidence>
<dbReference type="PROSITE" id="PS50863">
    <property type="entry name" value="B3"/>
    <property type="match status" value="1"/>
</dbReference>
<sequence>MTSSEVSSKGNRDTFSSSCFSDRNDGVTDTRNGMATSGPGKADADIALYKDLWRACAGPLVTVPRENELVFYFPQGHIEQEFSLIDVHQVEASTNQVADQQMPVYNLPAKILCRVVNVQLKAEPDTDEVFAQITLMPEPNQDENVVKKEPPPPPESQFRVHSFCKTLTASDTSTHGGFSVLRRHADECLPPLDMSRQPPTQELVAKDLHGSEWRFRHIFRGQPRRHLLQSGWSVFVSSKRLVAGDAFIFLRGENGELRVGVRRAMRQQPNIPSSVISSHSMHLGVLATAWHAIQTGTMFTVYYKPRTSPSEFIVPFDQYMESVKNNYSIGMRFNMRFEGEEAPEQRFTGTIVGIEEREQQRWPDSKWRYLKVRWDESSTIPRPERVSPWKIEPALVPPAINPLPVHRQKRPRSTMLPSSPDSSVLTREGPSKMGTADPSPAFSRVLQGQELSTLRPTFVDSNESDSCDRLIQWAPSVVDDEKRHHGSDRILSVGRTPESSFTDLLSGFGSTNELSTTPAPTPNESKFNLHSNPWSIMPSGLSLSLLGGGMKSNEISYQSRDVRFSAFDEYSGQHSQRGNGEQAGKWVMPPPSLTSYLQMPSHSSDVNVKPKDGNCKIFGVPLAGNRNISADAAATHQYHIFDSDQSKRLKVIDHNPSKEQDKEYQHFQQAKLQGVSVSSRSCTKVHKQGIALGRSVDLTKFNDYDELIAELDVIFEFNGELKTRNKNWLVVYTDDEGDMMLVGDDPWQEFCGMVRKIFIYTREEVQRMNPGTLNSRDEDNSSVAEGMDEKDTRKIENA</sequence>
<dbReference type="Gene3D" id="2.40.330.10">
    <property type="entry name" value="DNA-binding pseudobarrel domain"/>
    <property type="match status" value="1"/>
</dbReference>
<dbReference type="GO" id="GO:0005634">
    <property type="term" value="C:nucleus"/>
    <property type="evidence" value="ECO:0000318"/>
    <property type="project" value="GO_Central"/>
</dbReference>
<evidence type="ECO:0000256" key="6">
    <source>
        <dbReference type="ARBA" id="ARBA00023163"/>
    </source>
</evidence>
<dbReference type="SMART" id="SM01019">
    <property type="entry name" value="B3"/>
    <property type="match status" value="1"/>
</dbReference>
<evidence type="ECO:0000256" key="5">
    <source>
        <dbReference type="ARBA" id="ARBA00023125"/>
    </source>
</evidence>
<evidence type="ECO:0000256" key="3">
    <source>
        <dbReference type="ARBA" id="ARBA00022473"/>
    </source>
</evidence>
<dbReference type="FunFam" id="3.10.20.90:FF:000047">
    <property type="entry name" value="Auxin response factor"/>
    <property type="match status" value="1"/>
</dbReference>
<evidence type="ECO:0000256" key="9">
    <source>
        <dbReference type="RuleBase" id="RU004561"/>
    </source>
</evidence>
<dbReference type="Pfam" id="PF02309">
    <property type="entry name" value="AUX_IAA"/>
    <property type="match status" value="1"/>
</dbReference>
<comment type="function">
    <text evidence="9">Auxin response factors (ARFs) are transcriptional factors that bind specifically to the DNA sequence 5'-TGTCTC-3' found in the auxin-responsive promoter elements (AuxREs).</text>
</comment>
<dbReference type="SUPFAM" id="SSF54277">
    <property type="entry name" value="CAD &amp; PB1 domains"/>
    <property type="match status" value="1"/>
</dbReference>
<dbReference type="InterPro" id="IPR003340">
    <property type="entry name" value="B3_DNA-bd"/>
</dbReference>
<keyword evidence="5 9" id="KW-0238">DNA-binding</keyword>
<comment type="subunit">
    <text evidence="9">Homodimers and heterodimers.</text>
</comment>
<dbReference type="GO" id="GO:0000976">
    <property type="term" value="F:transcription cis-regulatory region binding"/>
    <property type="evidence" value="ECO:0000318"/>
    <property type="project" value="GO_Central"/>
</dbReference>
<protein>
    <recommendedName>
        <fullName evidence="9">Auxin response factor</fullName>
    </recommendedName>
</protein>
<dbReference type="GO" id="GO:0006355">
    <property type="term" value="P:regulation of DNA-templated transcription"/>
    <property type="evidence" value="ECO:0000318"/>
    <property type="project" value="GO_Central"/>
</dbReference>
<dbReference type="FunFam" id="2.30.30.1040:FF:000001">
    <property type="entry name" value="Auxin response factor"/>
    <property type="match status" value="1"/>
</dbReference>
<dbReference type="PANTHER" id="PTHR31384:SF79">
    <property type="entry name" value="AUXIN RESPONSE FACTOR 2"/>
    <property type="match status" value="1"/>
</dbReference>
<evidence type="ECO:0000259" key="11">
    <source>
        <dbReference type="PROSITE" id="PS50863"/>
    </source>
</evidence>
<feature type="compositionally biased region" description="Polar residues" evidence="10">
    <location>
        <begin position="415"/>
        <end position="425"/>
    </location>
</feature>
<evidence type="ECO:0000256" key="1">
    <source>
        <dbReference type="ARBA" id="ARBA00004123"/>
    </source>
</evidence>
<dbReference type="Gene3D" id="3.10.20.90">
    <property type="entry name" value="Phosphatidylinositol 3-kinase Catalytic Subunit, Chain A, domain 1"/>
    <property type="match status" value="1"/>
</dbReference>
<dbReference type="InterPro" id="IPR044835">
    <property type="entry name" value="ARF_plant"/>
</dbReference>
<accession>A0A9R1VLK0</accession>
<dbReference type="Gene3D" id="2.30.30.1040">
    <property type="match status" value="1"/>
</dbReference>
<keyword evidence="8 9" id="KW-0927">Auxin signaling pathway</keyword>
<keyword evidence="3" id="KW-0217">Developmental protein</keyword>
<dbReference type="PANTHER" id="PTHR31384">
    <property type="entry name" value="AUXIN RESPONSE FACTOR 4-RELATED"/>
    <property type="match status" value="1"/>
</dbReference>
<feature type="domain" description="TF-B3" evidence="11">
    <location>
        <begin position="163"/>
        <end position="265"/>
    </location>
</feature>
<feature type="compositionally biased region" description="Basic and acidic residues" evidence="10">
    <location>
        <begin position="787"/>
        <end position="798"/>
    </location>
</feature>
<keyword evidence="6 9" id="KW-0804">Transcription</keyword>
<dbReference type="InterPro" id="IPR053793">
    <property type="entry name" value="PB1-like"/>
</dbReference>
<reference evidence="13 14" key="1">
    <citation type="journal article" date="2017" name="Nat. Commun.">
        <title>Genome assembly with in vitro proximity ligation data and whole-genome triplication in lettuce.</title>
        <authorList>
            <person name="Reyes-Chin-Wo S."/>
            <person name="Wang Z."/>
            <person name="Yang X."/>
            <person name="Kozik A."/>
            <person name="Arikit S."/>
            <person name="Song C."/>
            <person name="Xia L."/>
            <person name="Froenicke L."/>
            <person name="Lavelle D.O."/>
            <person name="Truco M.J."/>
            <person name="Xia R."/>
            <person name="Zhu S."/>
            <person name="Xu C."/>
            <person name="Xu H."/>
            <person name="Xu X."/>
            <person name="Cox K."/>
            <person name="Korf I."/>
            <person name="Meyers B.C."/>
            <person name="Michelmore R.W."/>
        </authorList>
    </citation>
    <scope>NUCLEOTIDE SEQUENCE [LARGE SCALE GENOMIC DNA]</scope>
    <source>
        <strain evidence="14">cv. Salinas</strain>
        <tissue evidence="13">Seedlings</tissue>
    </source>
</reference>